<keyword evidence="5 8" id="KW-1133">Transmembrane helix</keyword>
<comment type="similarity">
    <text evidence="2">Belongs to the UPF0073 (Hly-III) family.</text>
</comment>
<comment type="subcellular location">
    <subcellularLocation>
        <location evidence="1">Cell membrane</location>
        <topology evidence="1">Multi-pass membrane protein</topology>
    </subcellularLocation>
</comment>
<evidence type="ECO:0000256" key="6">
    <source>
        <dbReference type="ARBA" id="ARBA00023136"/>
    </source>
</evidence>
<dbReference type="RefSeq" id="WP_386812313.1">
    <property type="nucleotide sequence ID" value="NZ_JBHTIH010000003.1"/>
</dbReference>
<organism evidence="9 10">
    <name type="scientific">Lysobacter koreensis</name>
    <dbReference type="NCBI Taxonomy" id="266122"/>
    <lineage>
        <taxon>Bacteria</taxon>
        <taxon>Pseudomonadati</taxon>
        <taxon>Pseudomonadota</taxon>
        <taxon>Gammaproteobacteria</taxon>
        <taxon>Lysobacterales</taxon>
        <taxon>Lysobacteraceae</taxon>
        <taxon>Lysobacter</taxon>
    </lineage>
</organism>
<feature type="transmembrane region" description="Helical" evidence="8">
    <location>
        <begin position="63"/>
        <end position="87"/>
    </location>
</feature>
<dbReference type="Proteomes" id="UP001597090">
    <property type="component" value="Unassembled WGS sequence"/>
</dbReference>
<protein>
    <submittedName>
        <fullName evidence="9">Hemolysin III family protein</fullName>
    </submittedName>
</protein>
<dbReference type="InterPro" id="IPR004254">
    <property type="entry name" value="AdipoR/HlyIII-related"/>
</dbReference>
<keyword evidence="4 8" id="KW-0812">Transmembrane</keyword>
<evidence type="ECO:0000256" key="7">
    <source>
        <dbReference type="SAM" id="MobiDB-lite"/>
    </source>
</evidence>
<accession>A0ABW2YM96</accession>
<keyword evidence="6 8" id="KW-0472">Membrane</keyword>
<feature type="transmembrane region" description="Helical" evidence="8">
    <location>
        <begin position="125"/>
        <end position="147"/>
    </location>
</feature>
<feature type="transmembrane region" description="Helical" evidence="8">
    <location>
        <begin position="180"/>
        <end position="199"/>
    </location>
</feature>
<dbReference type="EMBL" id="JBHTIH010000003">
    <property type="protein sequence ID" value="MFD0739312.1"/>
    <property type="molecule type" value="Genomic_DNA"/>
</dbReference>
<evidence type="ECO:0000256" key="8">
    <source>
        <dbReference type="SAM" id="Phobius"/>
    </source>
</evidence>
<evidence type="ECO:0000256" key="4">
    <source>
        <dbReference type="ARBA" id="ARBA00022692"/>
    </source>
</evidence>
<feature type="transmembrane region" description="Helical" evidence="8">
    <location>
        <begin position="154"/>
        <end position="174"/>
    </location>
</feature>
<evidence type="ECO:0000256" key="2">
    <source>
        <dbReference type="ARBA" id="ARBA00008488"/>
    </source>
</evidence>
<comment type="caution">
    <text evidence="9">The sequence shown here is derived from an EMBL/GenBank/DDBJ whole genome shotgun (WGS) entry which is preliminary data.</text>
</comment>
<evidence type="ECO:0000256" key="3">
    <source>
        <dbReference type="ARBA" id="ARBA00022475"/>
    </source>
</evidence>
<proteinExistence type="inferred from homology"/>
<keyword evidence="10" id="KW-1185">Reference proteome</keyword>
<dbReference type="NCBIfam" id="TIGR01065">
    <property type="entry name" value="hlyIII"/>
    <property type="match status" value="1"/>
</dbReference>
<feature type="region of interest" description="Disordered" evidence="7">
    <location>
        <begin position="1"/>
        <end position="24"/>
    </location>
</feature>
<dbReference type="PANTHER" id="PTHR20855:SF3">
    <property type="entry name" value="LD03007P"/>
    <property type="match status" value="1"/>
</dbReference>
<dbReference type="InterPro" id="IPR005744">
    <property type="entry name" value="Hy-lIII"/>
</dbReference>
<feature type="transmembrane region" description="Helical" evidence="8">
    <location>
        <begin position="211"/>
        <end position="231"/>
    </location>
</feature>
<reference evidence="10" key="1">
    <citation type="journal article" date="2019" name="Int. J. Syst. Evol. Microbiol.">
        <title>The Global Catalogue of Microorganisms (GCM) 10K type strain sequencing project: providing services to taxonomists for standard genome sequencing and annotation.</title>
        <authorList>
            <consortium name="The Broad Institute Genomics Platform"/>
            <consortium name="The Broad Institute Genome Sequencing Center for Infectious Disease"/>
            <person name="Wu L."/>
            <person name="Ma J."/>
        </authorList>
    </citation>
    <scope>NUCLEOTIDE SEQUENCE [LARGE SCALE GENOMIC DNA]</scope>
    <source>
        <strain evidence="10">CCUG 55491</strain>
    </source>
</reference>
<keyword evidence="3" id="KW-1003">Cell membrane</keyword>
<evidence type="ECO:0000313" key="9">
    <source>
        <dbReference type="EMBL" id="MFD0739312.1"/>
    </source>
</evidence>
<dbReference type="Pfam" id="PF03006">
    <property type="entry name" value="HlyIII"/>
    <property type="match status" value="1"/>
</dbReference>
<evidence type="ECO:0000256" key="5">
    <source>
        <dbReference type="ARBA" id="ARBA00022989"/>
    </source>
</evidence>
<dbReference type="PANTHER" id="PTHR20855">
    <property type="entry name" value="ADIPOR/PROGESTIN RECEPTOR-RELATED"/>
    <property type="match status" value="1"/>
</dbReference>
<gene>
    <name evidence="9" type="ORF">ACFQZQ_08475</name>
</gene>
<evidence type="ECO:0000313" key="10">
    <source>
        <dbReference type="Proteomes" id="UP001597090"/>
    </source>
</evidence>
<evidence type="ECO:0000256" key="1">
    <source>
        <dbReference type="ARBA" id="ARBA00004651"/>
    </source>
</evidence>
<name>A0ABW2YM96_9GAMM</name>
<feature type="transmembrane region" description="Helical" evidence="8">
    <location>
        <begin position="35"/>
        <end position="57"/>
    </location>
</feature>
<sequence length="233" mass="25240">MSSSQPPGDTPIAIGSPADPGHGHEHHLREEFYNALTHGLGATAALAGGAVLISLAALRGDRWQLVGAIVFGIALLLLYLASTLYHVTAHPVAKARLKVFDHCAIYVLIAGTYTPFTLIGLRGPWGWGLFAAIWILALAGVVFKLFYTGRFKRLSTLIYVAMGWLVIVAIKPLWGALDAWTLGWLFAGGICYTAGTFFYHRPSLRYSHAIWHLFVIAGSVCHYVAVMAQVIPG</sequence>